<dbReference type="RefSeq" id="WP_109950338.1">
    <property type="nucleotide sequence ID" value="NZ_CP029551.1"/>
</dbReference>
<dbReference type="AlphaFoldDB" id="A0A2U8VP97"/>
<evidence type="ECO:0000256" key="4">
    <source>
        <dbReference type="ARBA" id="ARBA00022801"/>
    </source>
</evidence>
<dbReference type="GO" id="GO:0051607">
    <property type="term" value="P:defense response to virus"/>
    <property type="evidence" value="ECO:0007669"/>
    <property type="project" value="UniProtKB-UniRule"/>
</dbReference>
<keyword evidence="5 7" id="KW-0460">Magnesium</keyword>
<keyword evidence="6 7" id="KW-0051">Antiviral defense</keyword>
<name>A0A2U8VP97_9HYPH</name>
<accession>A0A2U8VP97</accession>
<gene>
    <name evidence="7" type="primary">cas2</name>
    <name evidence="8" type="ORF">DK427_05235</name>
</gene>
<dbReference type="OrthoDB" id="2656750at2"/>
<reference evidence="8 9" key="1">
    <citation type="submission" date="2018-05" db="EMBL/GenBank/DDBJ databases">
        <title>Complete Genome Sequence of Methylobacterium sp. 17Sr1-43.</title>
        <authorList>
            <person name="Srinivasan S."/>
        </authorList>
    </citation>
    <scope>NUCLEOTIDE SEQUENCE [LARGE SCALE GENOMIC DNA]</scope>
    <source>
        <strain evidence="8 9">17Sr1-43</strain>
    </source>
</reference>
<dbReference type="HAMAP" id="MF_01471">
    <property type="entry name" value="Cas2"/>
    <property type="match status" value="1"/>
</dbReference>
<dbReference type="EC" id="3.1.-.-" evidence="7"/>
<evidence type="ECO:0000256" key="2">
    <source>
        <dbReference type="ARBA" id="ARBA00022723"/>
    </source>
</evidence>
<keyword evidence="9" id="KW-1185">Reference proteome</keyword>
<dbReference type="GO" id="GO:0043571">
    <property type="term" value="P:maintenance of CRISPR repeat elements"/>
    <property type="evidence" value="ECO:0007669"/>
    <property type="project" value="UniProtKB-UniRule"/>
</dbReference>
<evidence type="ECO:0000313" key="8">
    <source>
        <dbReference type="EMBL" id="AWN35212.1"/>
    </source>
</evidence>
<comment type="cofactor">
    <cofactor evidence="7">
        <name>Mg(2+)</name>
        <dbReference type="ChEBI" id="CHEBI:18420"/>
    </cofactor>
</comment>
<evidence type="ECO:0000256" key="7">
    <source>
        <dbReference type="HAMAP-Rule" id="MF_01471"/>
    </source>
</evidence>
<dbReference type="GO" id="GO:0046872">
    <property type="term" value="F:metal ion binding"/>
    <property type="evidence" value="ECO:0007669"/>
    <property type="project" value="UniProtKB-UniRule"/>
</dbReference>
<keyword evidence="3 7" id="KW-0255">Endonuclease</keyword>
<dbReference type="EMBL" id="CP029551">
    <property type="protein sequence ID" value="AWN35212.1"/>
    <property type="molecule type" value="Genomic_DNA"/>
</dbReference>
<keyword evidence="2 7" id="KW-0479">Metal-binding</keyword>
<evidence type="ECO:0000313" key="9">
    <source>
        <dbReference type="Proteomes" id="UP000246058"/>
    </source>
</evidence>
<comment type="subunit">
    <text evidence="7">Homodimer, forms a heterotetramer with a Cas1 homodimer.</text>
</comment>
<dbReference type="InterPro" id="IPR021127">
    <property type="entry name" value="CRISPR_associated_Cas2"/>
</dbReference>
<comment type="similarity">
    <text evidence="7">Belongs to the CRISPR-associated endoribonuclease Cas2 protein family.</text>
</comment>
<evidence type="ECO:0000256" key="6">
    <source>
        <dbReference type="ARBA" id="ARBA00023118"/>
    </source>
</evidence>
<proteinExistence type="inferred from homology"/>
<evidence type="ECO:0000256" key="5">
    <source>
        <dbReference type="ARBA" id="ARBA00022842"/>
    </source>
</evidence>
<keyword evidence="4 7" id="KW-0378">Hydrolase</keyword>
<sequence length="91" mass="10681">MALFVISYDLHNQRDYPRIWQRLEELGAAKLLESLWLLDINNSTTEVRDHLKSYIDQDDSLAVIELKQGSMWATVRAMPNGINWLKQHLRS</sequence>
<dbReference type="GO" id="GO:0004521">
    <property type="term" value="F:RNA endonuclease activity"/>
    <property type="evidence" value="ECO:0007669"/>
    <property type="project" value="InterPro"/>
</dbReference>
<comment type="function">
    <text evidence="7">CRISPR (clustered regularly interspaced short palindromic repeat), is an adaptive immune system that provides protection against mobile genetic elements (viruses, transposable elements and conjugative plasmids). CRISPR clusters contain sequences complementary to antecedent mobile elements and target invading nucleic acids. CRISPR clusters are transcribed and processed into CRISPR RNA (crRNA). Functions as a ssRNA-specific endoribonuclease. Involved in the integration of spacer DNA into the CRISPR cassette.</text>
</comment>
<dbReference type="KEGG" id="meti:DK427_05235"/>
<dbReference type="Proteomes" id="UP000246058">
    <property type="component" value="Chromosome"/>
</dbReference>
<evidence type="ECO:0000256" key="3">
    <source>
        <dbReference type="ARBA" id="ARBA00022759"/>
    </source>
</evidence>
<protein>
    <recommendedName>
        <fullName evidence="7">CRISPR-associated endoribonuclease Cas2</fullName>
        <ecNumber evidence="7">3.1.-.-</ecNumber>
    </recommendedName>
</protein>
<keyword evidence="1 7" id="KW-0540">Nuclease</keyword>
<organism evidence="8 9">
    <name type="scientific">Methylobacterium radiodurans</name>
    <dbReference type="NCBI Taxonomy" id="2202828"/>
    <lineage>
        <taxon>Bacteria</taxon>
        <taxon>Pseudomonadati</taxon>
        <taxon>Pseudomonadota</taxon>
        <taxon>Alphaproteobacteria</taxon>
        <taxon>Hyphomicrobiales</taxon>
        <taxon>Methylobacteriaceae</taxon>
        <taxon>Methylobacterium</taxon>
    </lineage>
</organism>
<evidence type="ECO:0000256" key="1">
    <source>
        <dbReference type="ARBA" id="ARBA00022722"/>
    </source>
</evidence>
<dbReference type="GO" id="GO:0016787">
    <property type="term" value="F:hydrolase activity"/>
    <property type="evidence" value="ECO:0007669"/>
    <property type="project" value="UniProtKB-KW"/>
</dbReference>
<feature type="binding site" evidence="7">
    <location>
        <position position="9"/>
    </location>
    <ligand>
        <name>Mg(2+)</name>
        <dbReference type="ChEBI" id="CHEBI:18420"/>
        <note>catalytic</note>
    </ligand>
</feature>